<dbReference type="EMBL" id="RSEJ01000076">
    <property type="protein sequence ID" value="NBI56309.1"/>
    <property type="molecule type" value="Genomic_DNA"/>
</dbReference>
<dbReference type="RefSeq" id="WP_160658616.1">
    <property type="nucleotide sequence ID" value="NZ_RSEJ01000076.1"/>
</dbReference>
<evidence type="ECO:0000313" key="1">
    <source>
        <dbReference type="EMBL" id="NBI56309.1"/>
    </source>
</evidence>
<accession>A0ABW9YRC8</accession>
<proteinExistence type="predicted"/>
<protein>
    <submittedName>
        <fullName evidence="1">Uncharacterized protein</fullName>
    </submittedName>
</protein>
<keyword evidence="2" id="KW-1185">Reference proteome</keyword>
<gene>
    <name evidence="1" type="ORF">EIZ48_27920</name>
</gene>
<dbReference type="Proteomes" id="UP000738517">
    <property type="component" value="Unassembled WGS sequence"/>
</dbReference>
<name>A0ABW9YRC8_9GAMM</name>
<comment type="caution">
    <text evidence="1">The sequence shown here is derived from an EMBL/GenBank/DDBJ whole genome shotgun (WGS) entry which is preliminary data.</text>
</comment>
<organism evidence="1 2">
    <name type="scientific">Photobacterium alginatilyticum</name>
    <dbReference type="NCBI Taxonomy" id="1775171"/>
    <lineage>
        <taxon>Bacteria</taxon>
        <taxon>Pseudomonadati</taxon>
        <taxon>Pseudomonadota</taxon>
        <taxon>Gammaproteobacteria</taxon>
        <taxon>Vibrionales</taxon>
        <taxon>Vibrionaceae</taxon>
        <taxon>Photobacterium</taxon>
    </lineage>
</organism>
<sequence>MKYVIYYEDDRIEKYLISLSKRVVPLVKNAKKEQILGVIECVNQVRGYYDMVPTGGDSFSRETLEHESDEHIFLRQINQLSENLLSLLEGNVEKDWQKIANNKAIERFKSGLSSFEAAKEYPLSTLPNPEQYQIDNVSSTIEKKHLQLEIDLDNAAKTVERVPSFSEIADSLRAINVSSSYMISKCLKVRGRPKSAPNQYLLAAVSQLDESFKEHFPKLKGRTNGTPFQQVAFEILCDEFFGSNTKEQIKIAIRQLKK</sequence>
<evidence type="ECO:0000313" key="2">
    <source>
        <dbReference type="Proteomes" id="UP000738517"/>
    </source>
</evidence>
<reference evidence="1 2" key="1">
    <citation type="journal article" date="2017" name="Int. J. Syst. Evol. Microbiol.">
        <title>Photobacterium alginatilyticum sp. nov., a marine bacterium isolated from bottom seawater.</title>
        <authorList>
            <person name="Wang X."/>
            <person name="Wang Y."/>
            <person name="Yang X."/>
            <person name="Sun H."/>
            <person name="Li B."/>
            <person name="Zhang X.H."/>
        </authorList>
    </citation>
    <scope>NUCLEOTIDE SEQUENCE [LARGE SCALE GENOMIC DNA]</scope>
    <source>
        <strain evidence="1 2">P03D4</strain>
    </source>
</reference>